<dbReference type="Proteomes" id="UP000199542">
    <property type="component" value="Unassembled WGS sequence"/>
</dbReference>
<sequence>MITSGEIAIILRALQNHTALENDYLKEIVEKQWEEESGYLAALSACFEKGLVEKSGAFLKLSNEGISWIQENNAEFSVEKDLEHSGDSGAQPTKPYDVAKLKMETKPLSVFQALRKIERAEIDLSPEFQRAFVWDELKQSRLIESMIIKIPLPAFYIDATTAVRWIVVDGLQRLTTLYRYCRLQDFALSGLQFLTELNGKKFDELPPEYKVAIEDDTQLMFYNLMPGTPPLAKYTIFSRVNTGGMQLTPQEIRHALNQGPCTELLRRMAKSPEFLSATQGVVESLRMSDRELILRALAFTLNDYSSYREHGDMESFLVHAMNQVNALPEIEIKNLEQEFYSNIGKVRKIFGIYSFRKYYMKGGRRSPLNKALFEVWTVTVKGFSSSLIEQKKDAIVTEFLTAMNTDDRFVRSISASTGTYSAVEKRFKATTSILEKALNA</sequence>
<gene>
    <name evidence="2" type="ORF">SAMN02927900_02495</name>
</gene>
<dbReference type="PANTHER" id="PTHR39639">
    <property type="entry name" value="CHROMOSOME 16, WHOLE GENOME SHOTGUN SEQUENCE"/>
    <property type="match status" value="1"/>
</dbReference>
<proteinExistence type="predicted"/>
<dbReference type="PANTHER" id="PTHR39639:SF1">
    <property type="entry name" value="DUF262 DOMAIN-CONTAINING PROTEIN"/>
    <property type="match status" value="1"/>
</dbReference>
<dbReference type="EMBL" id="FMTM01000003">
    <property type="protein sequence ID" value="SCW54875.1"/>
    <property type="molecule type" value="Genomic_DNA"/>
</dbReference>
<feature type="domain" description="GmrSD restriction endonucleases N-terminal" evidence="1">
    <location>
        <begin position="120"/>
        <end position="255"/>
    </location>
</feature>
<reference evidence="2 3" key="1">
    <citation type="submission" date="2016-10" db="EMBL/GenBank/DDBJ databases">
        <authorList>
            <person name="de Groot N.N."/>
        </authorList>
    </citation>
    <scope>NUCLEOTIDE SEQUENCE [LARGE SCALE GENOMIC DNA]</scope>
    <source>
        <strain evidence="2 3">CGMCC 1.3401</strain>
    </source>
</reference>
<dbReference type="InterPro" id="IPR004919">
    <property type="entry name" value="GmrSD_N"/>
</dbReference>
<evidence type="ECO:0000313" key="3">
    <source>
        <dbReference type="Proteomes" id="UP000199542"/>
    </source>
</evidence>
<accession>A0A1G4REE8</accession>
<dbReference type="Pfam" id="PF03235">
    <property type="entry name" value="GmrSD_N"/>
    <property type="match status" value="1"/>
</dbReference>
<evidence type="ECO:0000259" key="1">
    <source>
        <dbReference type="Pfam" id="PF03235"/>
    </source>
</evidence>
<organism evidence="2 3">
    <name type="scientific">Rhizobium mongolense subsp. loessense</name>
    <dbReference type="NCBI Taxonomy" id="158890"/>
    <lineage>
        <taxon>Bacteria</taxon>
        <taxon>Pseudomonadati</taxon>
        <taxon>Pseudomonadota</taxon>
        <taxon>Alphaproteobacteria</taxon>
        <taxon>Hyphomicrobiales</taxon>
        <taxon>Rhizobiaceae</taxon>
        <taxon>Rhizobium/Agrobacterium group</taxon>
        <taxon>Rhizobium</taxon>
    </lineage>
</organism>
<evidence type="ECO:0000313" key="2">
    <source>
        <dbReference type="EMBL" id="SCW54875.1"/>
    </source>
</evidence>
<protein>
    <recommendedName>
        <fullName evidence="1">GmrSD restriction endonucleases N-terminal domain-containing protein</fullName>
    </recommendedName>
</protein>
<name>A0A1G4REE8_9HYPH</name>
<dbReference type="AlphaFoldDB" id="A0A1G4REE8"/>
<dbReference type="RefSeq" id="WP_092585170.1">
    <property type="nucleotide sequence ID" value="NZ_FMTM01000003.1"/>
</dbReference>